<evidence type="ECO:0000313" key="2">
    <source>
        <dbReference type="EMBL" id="TWJ04714.1"/>
    </source>
</evidence>
<comment type="caution">
    <text evidence="2">The sequence shown here is derived from an EMBL/GenBank/DDBJ whole genome shotgun (WGS) entry which is preliminary data.</text>
</comment>
<dbReference type="EMBL" id="VLLI01000001">
    <property type="protein sequence ID" value="TWJ04714.1"/>
    <property type="molecule type" value="Genomic_DNA"/>
</dbReference>
<gene>
    <name evidence="2" type="ORF">JN11_00435</name>
</gene>
<keyword evidence="3" id="KW-1185">Reference proteome</keyword>
<proteinExistence type="predicted"/>
<accession>A0A562UFY3</accession>
<dbReference type="Proteomes" id="UP000317010">
    <property type="component" value="Unassembled WGS sequence"/>
</dbReference>
<organism evidence="2 3">
    <name type="scientific">Mucilaginibacter frigoritolerans</name>
    <dbReference type="NCBI Taxonomy" id="652788"/>
    <lineage>
        <taxon>Bacteria</taxon>
        <taxon>Pseudomonadati</taxon>
        <taxon>Bacteroidota</taxon>
        <taxon>Sphingobacteriia</taxon>
        <taxon>Sphingobacteriales</taxon>
        <taxon>Sphingobacteriaceae</taxon>
        <taxon>Mucilaginibacter</taxon>
    </lineage>
</organism>
<feature type="compositionally biased region" description="Basic and acidic residues" evidence="1">
    <location>
        <begin position="36"/>
        <end position="66"/>
    </location>
</feature>
<dbReference type="RefSeq" id="WP_144909154.1">
    <property type="nucleotide sequence ID" value="NZ_VLLI01000001.1"/>
</dbReference>
<dbReference type="AlphaFoldDB" id="A0A562UFY3"/>
<protein>
    <submittedName>
        <fullName evidence="2">Uncharacterized protein</fullName>
    </submittedName>
</protein>
<name>A0A562UFY3_9SPHI</name>
<feature type="region of interest" description="Disordered" evidence="1">
    <location>
        <begin position="1"/>
        <end position="77"/>
    </location>
</feature>
<dbReference type="OrthoDB" id="799007at2"/>
<reference evidence="2 3" key="1">
    <citation type="submission" date="2019-07" db="EMBL/GenBank/DDBJ databases">
        <title>Genomic Encyclopedia of Archaeal and Bacterial Type Strains, Phase II (KMG-II): from individual species to whole genera.</title>
        <authorList>
            <person name="Goeker M."/>
        </authorList>
    </citation>
    <scope>NUCLEOTIDE SEQUENCE [LARGE SCALE GENOMIC DNA]</scope>
    <source>
        <strain evidence="2 3">ATCC BAA-1854</strain>
    </source>
</reference>
<evidence type="ECO:0000313" key="3">
    <source>
        <dbReference type="Proteomes" id="UP000317010"/>
    </source>
</evidence>
<sequence length="77" mass="8483">MGTTNKPLDKKIQEDKNDATKPFSNVENDSAVEINRAGDADSRKYMGRKNEKHSGPNWDKISKDADGDTGQNAGVFK</sequence>
<feature type="compositionally biased region" description="Basic and acidic residues" evidence="1">
    <location>
        <begin position="7"/>
        <end position="19"/>
    </location>
</feature>
<evidence type="ECO:0000256" key="1">
    <source>
        <dbReference type="SAM" id="MobiDB-lite"/>
    </source>
</evidence>